<dbReference type="EMBL" id="RXFT01000020">
    <property type="protein sequence ID" value="RUR71396.1"/>
    <property type="molecule type" value="Genomic_DNA"/>
</dbReference>
<organism evidence="2 3">
    <name type="scientific">Variovorax guangxiensis</name>
    <dbReference type="NCBI Taxonomy" id="1775474"/>
    <lineage>
        <taxon>Bacteria</taxon>
        <taxon>Pseudomonadati</taxon>
        <taxon>Pseudomonadota</taxon>
        <taxon>Betaproteobacteria</taxon>
        <taxon>Burkholderiales</taxon>
        <taxon>Comamonadaceae</taxon>
        <taxon>Variovorax</taxon>
    </lineage>
</organism>
<dbReference type="Proteomes" id="UP000281118">
    <property type="component" value="Unassembled WGS sequence"/>
</dbReference>
<evidence type="ECO:0000313" key="2">
    <source>
        <dbReference type="EMBL" id="RUR71396.1"/>
    </source>
</evidence>
<protein>
    <recommendedName>
        <fullName evidence="4">ABC-type transport auxiliary lipoprotein component domain-containing protein</fullName>
    </recommendedName>
</protein>
<keyword evidence="1" id="KW-0732">Signal</keyword>
<feature type="signal peptide" evidence="1">
    <location>
        <begin position="1"/>
        <end position="28"/>
    </location>
</feature>
<comment type="caution">
    <text evidence="2">The sequence shown here is derived from an EMBL/GenBank/DDBJ whole genome shotgun (WGS) entry which is preliminary data.</text>
</comment>
<proteinExistence type="predicted"/>
<gene>
    <name evidence="2" type="ORF">EJP67_30555</name>
</gene>
<evidence type="ECO:0008006" key="4">
    <source>
        <dbReference type="Google" id="ProtNLM"/>
    </source>
</evidence>
<dbReference type="RefSeq" id="WP_126025467.1">
    <property type="nucleotide sequence ID" value="NZ_RXFT01000020.1"/>
</dbReference>
<dbReference type="AlphaFoldDB" id="A0A3S0ZST6"/>
<evidence type="ECO:0000256" key="1">
    <source>
        <dbReference type="SAM" id="SignalP"/>
    </source>
</evidence>
<dbReference type="OrthoDB" id="8858658at2"/>
<evidence type="ECO:0000313" key="3">
    <source>
        <dbReference type="Proteomes" id="UP000281118"/>
    </source>
</evidence>
<sequence>MRPLRHAWRPAAFSALCMLGATPGISHALTETEPLPMVYEAAPEPAERPNSTPAPVLRVASGCTLYLPKIDDMRLNKVSVGNLTLMLPTLHATPVKVQSIRAGGDPVEWARSALQSASRYGLQVVSAAPPSTGAAARQVTADVALRLAHSWSSGLNLVSHVVLQASYRMPGAEPVMRQYHGMGTRANWASGNGEFMSVLNLGMEEAVRGMVADTAALCDGKPLPDRGGAP</sequence>
<accession>A0A3S0ZST6</accession>
<reference evidence="2 3" key="1">
    <citation type="submission" date="2018-12" db="EMBL/GenBank/DDBJ databases">
        <title>The genome sequences of Variovorax guangxiensis DSM 27352.</title>
        <authorList>
            <person name="Gao J."/>
            <person name="Sun J."/>
        </authorList>
    </citation>
    <scope>NUCLEOTIDE SEQUENCE [LARGE SCALE GENOMIC DNA]</scope>
    <source>
        <strain evidence="2 3">DSM 27352</strain>
    </source>
</reference>
<name>A0A3S0ZST6_9BURK</name>
<feature type="chain" id="PRO_5018739747" description="ABC-type transport auxiliary lipoprotein component domain-containing protein" evidence="1">
    <location>
        <begin position="29"/>
        <end position="230"/>
    </location>
</feature>